<reference evidence="2" key="1">
    <citation type="submission" date="2017-09" db="EMBL/GenBank/DDBJ databases">
        <title>Depth-based differentiation of microbial function through sediment-hosted aquifers and enrichment of novel symbionts in the deep terrestrial subsurface.</title>
        <authorList>
            <person name="Probst A.J."/>
            <person name="Ladd B."/>
            <person name="Jarett J.K."/>
            <person name="Geller-Mcgrath D.E."/>
            <person name="Sieber C.M.K."/>
            <person name="Emerson J.B."/>
            <person name="Anantharaman K."/>
            <person name="Thomas B.C."/>
            <person name="Malmstrom R."/>
            <person name="Stieglmeier M."/>
            <person name="Klingl A."/>
            <person name="Woyke T."/>
            <person name="Ryan C.M."/>
            <person name="Banfield J.F."/>
        </authorList>
    </citation>
    <scope>NUCLEOTIDE SEQUENCE [LARGE SCALE GENOMIC DNA]</scope>
</reference>
<evidence type="ECO:0000313" key="2">
    <source>
        <dbReference type="Proteomes" id="UP000228770"/>
    </source>
</evidence>
<gene>
    <name evidence="1" type="ORF">CO102_01705</name>
</gene>
<evidence type="ECO:0008006" key="3">
    <source>
        <dbReference type="Google" id="ProtNLM"/>
    </source>
</evidence>
<protein>
    <recommendedName>
        <fullName evidence="3">Nucleotidyl transferase AbiEii/AbiGii toxin family protein</fullName>
    </recommendedName>
</protein>
<evidence type="ECO:0000313" key="1">
    <source>
        <dbReference type="EMBL" id="PJB50264.1"/>
    </source>
</evidence>
<dbReference type="Proteomes" id="UP000228770">
    <property type="component" value="Unassembled WGS sequence"/>
</dbReference>
<dbReference type="InterPro" id="IPR014942">
    <property type="entry name" value="AbiEii"/>
</dbReference>
<dbReference type="AlphaFoldDB" id="A0A2M8C2G4"/>
<name>A0A2M8C2G4_9BACT</name>
<sequence length="146" mass="17232">MAKTILTIHQDRFLKLFSDSSLSKTFYFTGGTALAHFYLRHRYSEDLDFFCEKEFHAQTISVFLKSTQKKLRFLSVDFQKTFNRNLYHIKFPKGVLKVEFTYFPFSQIQKPKAQSGILVDSLVDIAANKLFTINQNPRGRDYYDLY</sequence>
<organism evidence="1 2">
    <name type="scientific">Candidatus Brennerbacteria bacterium CG_4_9_14_3_um_filter_43_9</name>
    <dbReference type="NCBI Taxonomy" id="1974522"/>
    <lineage>
        <taxon>Bacteria</taxon>
        <taxon>Candidatus Brenneribacteriota</taxon>
    </lineage>
</organism>
<accession>A0A2M8C2G4</accession>
<dbReference type="EMBL" id="PFUA01000038">
    <property type="protein sequence ID" value="PJB50264.1"/>
    <property type="molecule type" value="Genomic_DNA"/>
</dbReference>
<feature type="non-terminal residue" evidence="1">
    <location>
        <position position="146"/>
    </location>
</feature>
<dbReference type="Gene3D" id="3.10.450.620">
    <property type="entry name" value="JHP933, nucleotidyltransferase-like core domain"/>
    <property type="match status" value="1"/>
</dbReference>
<proteinExistence type="predicted"/>
<dbReference type="Pfam" id="PF08843">
    <property type="entry name" value="AbiEii"/>
    <property type="match status" value="1"/>
</dbReference>
<comment type="caution">
    <text evidence="1">The sequence shown here is derived from an EMBL/GenBank/DDBJ whole genome shotgun (WGS) entry which is preliminary data.</text>
</comment>